<evidence type="ECO:0000313" key="2">
    <source>
        <dbReference type="EMBL" id="KAJ2002067.1"/>
    </source>
</evidence>
<organism evidence="2 3">
    <name type="scientific">Coemansia thaxteri</name>
    <dbReference type="NCBI Taxonomy" id="2663907"/>
    <lineage>
        <taxon>Eukaryota</taxon>
        <taxon>Fungi</taxon>
        <taxon>Fungi incertae sedis</taxon>
        <taxon>Zoopagomycota</taxon>
        <taxon>Kickxellomycotina</taxon>
        <taxon>Kickxellomycetes</taxon>
        <taxon>Kickxellales</taxon>
        <taxon>Kickxellaceae</taxon>
        <taxon>Coemansia</taxon>
    </lineage>
</organism>
<dbReference type="AlphaFoldDB" id="A0A9W8BG36"/>
<accession>A0A9W8BG36</accession>
<evidence type="ECO:0000256" key="1">
    <source>
        <dbReference type="SAM" id="MobiDB-lite"/>
    </source>
</evidence>
<proteinExistence type="predicted"/>
<dbReference type="EMBL" id="JANBQF010000338">
    <property type="protein sequence ID" value="KAJ2002067.1"/>
    <property type="molecule type" value="Genomic_DNA"/>
</dbReference>
<name>A0A9W8BG36_9FUNG</name>
<feature type="compositionally biased region" description="Polar residues" evidence="1">
    <location>
        <begin position="54"/>
        <end position="66"/>
    </location>
</feature>
<gene>
    <name evidence="2" type="ORF">H4R26_003802</name>
</gene>
<dbReference type="Proteomes" id="UP001150907">
    <property type="component" value="Unassembled WGS sequence"/>
</dbReference>
<sequence length="595" mass="64841">MPQTTSASAPDADIQAVAVAAIKDVNAAKAGAVSSLAALGSLSLSEVATAVSSLAPSAGHSRTSSRCGLHGSIDAPPVSPPAAAATTASSTTGDEAEVGADAGFDGDAGDFDTERKRGCSGQLVMAGDFEQANHFYPRVLNAQIHPLVSSFFQLGNERIIARYVHLRPNVNQDKLRELLNYAPKHFAWAGSDLFNVTTDLGQHQMIIIETNSCPSGQKSMPLLQDTDECGGYRGVLRSAFGDLLRSAEIEGELAVIYDKNHMEASGYAAAMAEESGEHVWLVEYHDSDADPPVRWTDRVMEIRDAAGAWHAIRACFRYVTQRPWSRIPLSTRTRVLNPVIACLAGGRNKMMAARAYEMLNAELRQFNLSVRVPLTIYNVVRDEVPLWIDSMGGHAVIKNPYSNAGQGVWTITSAADLADFMALDHRYDKFIVQSLVGNASWSSTTHDGCFYHVGTIPNKKNNIFVCDVRMMIAGASDGFRPISIYARRARLPLISKLEDDPTATSWGMLGTNLSVKLPDGSWTTESHRLVLMDRKDFNQLGIGIDDLIDAYIQTVLSVIAIDKMCQRLVDEGDKFNYDLFRALNPDDALLKEITL</sequence>
<protein>
    <submittedName>
        <fullName evidence="2">Uncharacterized protein</fullName>
    </submittedName>
</protein>
<feature type="region of interest" description="Disordered" evidence="1">
    <location>
        <begin position="54"/>
        <end position="109"/>
    </location>
</feature>
<comment type="caution">
    <text evidence="2">The sequence shown here is derived from an EMBL/GenBank/DDBJ whole genome shotgun (WGS) entry which is preliminary data.</text>
</comment>
<dbReference type="OrthoDB" id="10268014at2759"/>
<keyword evidence="3" id="KW-1185">Reference proteome</keyword>
<evidence type="ECO:0000313" key="3">
    <source>
        <dbReference type="Proteomes" id="UP001150907"/>
    </source>
</evidence>
<feature type="compositionally biased region" description="Low complexity" evidence="1">
    <location>
        <begin position="81"/>
        <end position="105"/>
    </location>
</feature>
<reference evidence="2" key="1">
    <citation type="submission" date="2022-07" db="EMBL/GenBank/DDBJ databases">
        <title>Phylogenomic reconstructions and comparative analyses of Kickxellomycotina fungi.</title>
        <authorList>
            <person name="Reynolds N.K."/>
            <person name="Stajich J.E."/>
            <person name="Barry K."/>
            <person name="Grigoriev I.V."/>
            <person name="Crous P."/>
            <person name="Smith M.E."/>
        </authorList>
    </citation>
    <scope>NUCLEOTIDE SEQUENCE</scope>
    <source>
        <strain evidence="2">IMI 214461</strain>
    </source>
</reference>